<gene>
    <name evidence="3" type="primary">LOC115627158</name>
</gene>
<accession>A0A6J2TPL8</accession>
<name>A0A6J2TPL8_DROLE</name>
<feature type="region of interest" description="Disordered" evidence="1">
    <location>
        <begin position="118"/>
        <end position="141"/>
    </location>
</feature>
<evidence type="ECO:0000256" key="1">
    <source>
        <dbReference type="SAM" id="MobiDB-lite"/>
    </source>
</evidence>
<proteinExistence type="predicted"/>
<feature type="compositionally biased region" description="Low complexity" evidence="1">
    <location>
        <begin position="121"/>
        <end position="138"/>
    </location>
</feature>
<feature type="compositionally biased region" description="Low complexity" evidence="1">
    <location>
        <begin position="163"/>
        <end position="180"/>
    </location>
</feature>
<dbReference type="RefSeq" id="XP_030378601.1">
    <property type="nucleotide sequence ID" value="XM_030522741.1"/>
</dbReference>
<dbReference type="OrthoDB" id="7865738at2759"/>
<dbReference type="GeneID" id="115627158"/>
<sequence>MSSMALCGKTFRKSSSIDDTSDSSEPVSREVKRARPANFTWDEVQRLIKIEVSHAMDNFYSVHSSALNKLEQLIMEDLMPRLQTARDRPVTREEQEQLIRRVLQLLNNVKNVHPLVINVGRSPQRDSQSSSRRSTSPMRRVKQNFEAAVFGGRRRSKFTCELSSTSGHSSNSPTISSISGDGQTLGTHKRPLKCIAGPLEEPKETISRHSSQKASEKSLTSVRGHLTKKMLCIYRNPHCDPNASNSNIKTNDDELVTECSALPLRNRLVSLLSPRNSAWCSSETSSTRLKRLEEIPPAELHRLEQQLFELNMLMLKKSRFSLHLNRYRRCVPLRRHWGVHNNAYPLYKGTKLQRPLCSSDNDSES</sequence>
<feature type="region of interest" description="Disordered" evidence="1">
    <location>
        <begin position="1"/>
        <end position="32"/>
    </location>
</feature>
<evidence type="ECO:0000313" key="2">
    <source>
        <dbReference type="Proteomes" id="UP000504634"/>
    </source>
</evidence>
<dbReference type="Proteomes" id="UP000504634">
    <property type="component" value="Unplaced"/>
</dbReference>
<evidence type="ECO:0000313" key="3">
    <source>
        <dbReference type="RefSeq" id="XP_030378601.1"/>
    </source>
</evidence>
<protein>
    <submittedName>
        <fullName evidence="3">Uncharacterized protein LOC115627158</fullName>
    </submittedName>
</protein>
<organism evidence="2 3">
    <name type="scientific">Drosophila lebanonensis</name>
    <name type="common">Fruit fly</name>
    <name type="synonym">Scaptodrosophila lebanonensis</name>
    <dbReference type="NCBI Taxonomy" id="7225"/>
    <lineage>
        <taxon>Eukaryota</taxon>
        <taxon>Metazoa</taxon>
        <taxon>Ecdysozoa</taxon>
        <taxon>Arthropoda</taxon>
        <taxon>Hexapoda</taxon>
        <taxon>Insecta</taxon>
        <taxon>Pterygota</taxon>
        <taxon>Neoptera</taxon>
        <taxon>Endopterygota</taxon>
        <taxon>Diptera</taxon>
        <taxon>Brachycera</taxon>
        <taxon>Muscomorpha</taxon>
        <taxon>Ephydroidea</taxon>
        <taxon>Drosophilidae</taxon>
        <taxon>Scaptodrosophila</taxon>
    </lineage>
</organism>
<dbReference type="AlphaFoldDB" id="A0A6J2TPL8"/>
<feature type="region of interest" description="Disordered" evidence="1">
    <location>
        <begin position="162"/>
        <end position="186"/>
    </location>
</feature>
<keyword evidence="2" id="KW-1185">Reference proteome</keyword>
<reference evidence="3" key="1">
    <citation type="submission" date="2025-08" db="UniProtKB">
        <authorList>
            <consortium name="RefSeq"/>
        </authorList>
    </citation>
    <scope>IDENTIFICATION</scope>
    <source>
        <strain evidence="3">11010-0011.00</strain>
        <tissue evidence="3">Whole body</tissue>
    </source>
</reference>